<name>A0A418VP76_9PROT</name>
<dbReference type="SUPFAM" id="SSF53756">
    <property type="entry name" value="UDP-Glycosyltransferase/glycogen phosphorylase"/>
    <property type="match status" value="1"/>
</dbReference>
<dbReference type="Gene3D" id="3.40.50.2000">
    <property type="entry name" value="Glycogen Phosphorylase B"/>
    <property type="match status" value="1"/>
</dbReference>
<keyword evidence="1" id="KW-0808">Transferase</keyword>
<dbReference type="PANTHER" id="PTHR44809">
    <property type="match status" value="1"/>
</dbReference>
<sequence>MAEAAVKPNLREAVSLFEAGCLMEAERLCKLLLKDNSVNVGANHLLGVSLCSRGQYKEGADFLENVVDLQPLNFNALRSLGDSYQCQHRHEDAVRVYRRCLSDKGSLLSTYIKISICLNELGLHDEAIRACKAAIALSPSAFEAYFGLGSLLQDQYETDGALIANGRSAALAPDRPEPITNIGLLLKESGSIDAAIAVHRHAISIFPNYAYAHINLAAGLLASGQWDEGWNEYEWRWQAQDLGFRRPTSDKPEWTGQDLTGQTLLICEEQGFGDTLQFIRLAALVRPLCARVVVQCRAPLARIIASAAGVDEVVTEFPDRSGYDCWVSLMSLMARLGVTLDSVPATTPYLFTPADARRSWASVVPTSGTLKVGLVWAGDPKLGCAAARKMDSRRSMALSQFAPLAQIPDVTWVSLQKGPASKQVESAPGGLALIDPMDGVRDYADTAAIIEQLDLVIGVDTSVIHLAGALGKPVWALSRFDGCWRWLLDRDDSPWYPTLRLFRQERPGDWGPVVERVKRELTLVAEGAGDTVLCRSEAE</sequence>
<organism evidence="1 2">
    <name type="scientific">Azospirillum cavernae</name>
    <dbReference type="NCBI Taxonomy" id="2320860"/>
    <lineage>
        <taxon>Bacteria</taxon>
        <taxon>Pseudomonadati</taxon>
        <taxon>Pseudomonadota</taxon>
        <taxon>Alphaproteobacteria</taxon>
        <taxon>Rhodospirillales</taxon>
        <taxon>Azospirillaceae</taxon>
        <taxon>Azospirillum</taxon>
    </lineage>
</organism>
<dbReference type="SUPFAM" id="SSF48452">
    <property type="entry name" value="TPR-like"/>
    <property type="match status" value="1"/>
</dbReference>
<dbReference type="InterPro" id="IPR052943">
    <property type="entry name" value="TMTC_O-mannosyl-trnsfr"/>
</dbReference>
<keyword evidence="2" id="KW-1185">Reference proteome</keyword>
<proteinExistence type="predicted"/>
<accession>A0A418VP76</accession>
<dbReference type="EMBL" id="QYUL01000004">
    <property type="protein sequence ID" value="RJF78063.1"/>
    <property type="molecule type" value="Genomic_DNA"/>
</dbReference>
<dbReference type="SMART" id="SM00028">
    <property type="entry name" value="TPR"/>
    <property type="match status" value="5"/>
</dbReference>
<dbReference type="InterPro" id="IPR019734">
    <property type="entry name" value="TPR_rpt"/>
</dbReference>
<evidence type="ECO:0000313" key="2">
    <source>
        <dbReference type="Proteomes" id="UP000283458"/>
    </source>
</evidence>
<evidence type="ECO:0000313" key="1">
    <source>
        <dbReference type="EMBL" id="RJF78063.1"/>
    </source>
</evidence>
<reference evidence="1 2" key="1">
    <citation type="submission" date="2018-09" db="EMBL/GenBank/DDBJ databases">
        <authorList>
            <person name="Zhu H."/>
        </authorList>
    </citation>
    <scope>NUCLEOTIDE SEQUENCE [LARGE SCALE GENOMIC DNA]</scope>
    <source>
        <strain evidence="1 2">K2W22B-5</strain>
    </source>
</reference>
<dbReference type="InterPro" id="IPR011990">
    <property type="entry name" value="TPR-like_helical_dom_sf"/>
</dbReference>
<protein>
    <submittedName>
        <fullName evidence="1">Glycosyltransferase</fullName>
    </submittedName>
</protein>
<dbReference type="PANTHER" id="PTHR44809:SF1">
    <property type="entry name" value="PROTEIN O-MANNOSYL-TRANSFERASE TMTC1"/>
    <property type="match status" value="1"/>
</dbReference>
<dbReference type="Gene3D" id="1.25.40.10">
    <property type="entry name" value="Tetratricopeptide repeat domain"/>
    <property type="match status" value="1"/>
</dbReference>
<dbReference type="AlphaFoldDB" id="A0A418VP76"/>
<dbReference type="GO" id="GO:0016740">
    <property type="term" value="F:transferase activity"/>
    <property type="evidence" value="ECO:0007669"/>
    <property type="project" value="UniProtKB-KW"/>
</dbReference>
<gene>
    <name evidence="1" type="ORF">D3877_23320</name>
</gene>
<comment type="caution">
    <text evidence="1">The sequence shown here is derived from an EMBL/GenBank/DDBJ whole genome shotgun (WGS) entry which is preliminary data.</text>
</comment>
<dbReference type="Proteomes" id="UP000283458">
    <property type="component" value="Unassembled WGS sequence"/>
</dbReference>